<name>A0A917AR81_9BACI</name>
<dbReference type="AlphaFoldDB" id="A0A917AR81"/>
<gene>
    <name evidence="5" type="ORF">GCM10007140_18110</name>
</gene>
<dbReference type="PROSITE" id="PS51084">
    <property type="entry name" value="HIT_2"/>
    <property type="match status" value="1"/>
</dbReference>
<dbReference type="InterPro" id="IPR011146">
    <property type="entry name" value="HIT-like"/>
</dbReference>
<comment type="caution">
    <text evidence="5">The sequence shown here is derived from an EMBL/GenBank/DDBJ whole genome shotgun (WGS) entry which is preliminary data.</text>
</comment>
<evidence type="ECO:0000259" key="4">
    <source>
        <dbReference type="PROSITE" id="PS51084"/>
    </source>
</evidence>
<dbReference type="Proteomes" id="UP000605259">
    <property type="component" value="Unassembled WGS sequence"/>
</dbReference>
<dbReference type="PANTHER" id="PTHR23089">
    <property type="entry name" value="HISTIDINE TRIAD HIT PROTEIN"/>
    <property type="match status" value="1"/>
</dbReference>
<evidence type="ECO:0000256" key="3">
    <source>
        <dbReference type="PROSITE-ProRule" id="PRU00464"/>
    </source>
</evidence>
<dbReference type="InterPro" id="IPR001310">
    <property type="entry name" value="Histidine_triad_HIT"/>
</dbReference>
<reference evidence="5" key="2">
    <citation type="submission" date="2020-09" db="EMBL/GenBank/DDBJ databases">
        <authorList>
            <person name="Sun Q."/>
            <person name="Zhou Y."/>
        </authorList>
    </citation>
    <scope>NUCLEOTIDE SEQUENCE</scope>
    <source>
        <strain evidence="5">CGMCC 1.12698</strain>
    </source>
</reference>
<evidence type="ECO:0000313" key="6">
    <source>
        <dbReference type="Proteomes" id="UP000605259"/>
    </source>
</evidence>
<dbReference type="Gene3D" id="3.30.428.10">
    <property type="entry name" value="HIT-like"/>
    <property type="match status" value="1"/>
</dbReference>
<dbReference type="RefSeq" id="WP_188388040.1">
    <property type="nucleotide sequence ID" value="NZ_BMFK01000001.1"/>
</dbReference>
<dbReference type="EMBL" id="BMFK01000001">
    <property type="protein sequence ID" value="GGE68395.1"/>
    <property type="molecule type" value="Genomic_DNA"/>
</dbReference>
<dbReference type="GO" id="GO:0016787">
    <property type="term" value="F:hydrolase activity"/>
    <property type="evidence" value="ECO:0007669"/>
    <property type="project" value="UniProtKB-KW"/>
</dbReference>
<accession>A0A917AR81</accession>
<evidence type="ECO:0000256" key="2">
    <source>
        <dbReference type="PIRSR" id="PIRSR601310-3"/>
    </source>
</evidence>
<evidence type="ECO:0000256" key="1">
    <source>
        <dbReference type="PIRSR" id="PIRSR601310-1"/>
    </source>
</evidence>
<proteinExistence type="predicted"/>
<dbReference type="Pfam" id="PF01230">
    <property type="entry name" value="HIT"/>
    <property type="match status" value="1"/>
</dbReference>
<protein>
    <submittedName>
        <fullName evidence="5">Hydrolase</fullName>
    </submittedName>
</protein>
<feature type="domain" description="HIT" evidence="4">
    <location>
        <begin position="5"/>
        <end position="108"/>
    </location>
</feature>
<feature type="short sequence motif" description="Histidine triad motif" evidence="2 3">
    <location>
        <begin position="97"/>
        <end position="101"/>
    </location>
</feature>
<dbReference type="SUPFAM" id="SSF54197">
    <property type="entry name" value="HIT-like"/>
    <property type="match status" value="1"/>
</dbReference>
<keyword evidence="5" id="KW-0378">Hydrolase</keyword>
<reference evidence="5" key="1">
    <citation type="journal article" date="2014" name="Int. J. Syst. Evol. Microbiol.">
        <title>Complete genome sequence of Corynebacterium casei LMG S-19264T (=DSM 44701T), isolated from a smear-ripened cheese.</title>
        <authorList>
            <consortium name="US DOE Joint Genome Institute (JGI-PGF)"/>
            <person name="Walter F."/>
            <person name="Albersmeier A."/>
            <person name="Kalinowski J."/>
            <person name="Ruckert C."/>
        </authorList>
    </citation>
    <scope>NUCLEOTIDE SEQUENCE</scope>
    <source>
        <strain evidence="5">CGMCC 1.12698</strain>
    </source>
</reference>
<keyword evidence="6" id="KW-1185">Reference proteome</keyword>
<feature type="active site" description="Tele-AMP-histidine intermediate" evidence="1">
    <location>
        <position position="99"/>
    </location>
</feature>
<dbReference type="InterPro" id="IPR036265">
    <property type="entry name" value="HIT-like_sf"/>
</dbReference>
<organism evidence="5 6">
    <name type="scientific">Priestia taiwanensis</name>
    <dbReference type="NCBI Taxonomy" id="1347902"/>
    <lineage>
        <taxon>Bacteria</taxon>
        <taxon>Bacillati</taxon>
        <taxon>Bacillota</taxon>
        <taxon>Bacilli</taxon>
        <taxon>Bacillales</taxon>
        <taxon>Bacillaceae</taxon>
        <taxon>Priestia</taxon>
    </lineage>
</organism>
<sequence length="108" mass="12647">MGNDFYCEEVFSGKTKVDIVKETEHVLAYYHTRPFYEVHIVVVPKKHILSFTNIEEEDMPIVYEVMSVIREVATEMEKTYGACRIITNLGEYQDSKHMHFHVVFGAKK</sequence>
<evidence type="ECO:0000313" key="5">
    <source>
        <dbReference type="EMBL" id="GGE68395.1"/>
    </source>
</evidence>